<proteinExistence type="predicted"/>
<accession>A0A4R5U8Y8</accession>
<dbReference type="EMBL" id="SMTG01000004">
    <property type="protein sequence ID" value="TDK30957.1"/>
    <property type="molecule type" value="Genomic_DNA"/>
</dbReference>
<name>A0A4R5U8Y8_9GAMM</name>
<evidence type="ECO:0000313" key="2">
    <source>
        <dbReference type="Proteomes" id="UP000295543"/>
    </source>
</evidence>
<dbReference type="RefSeq" id="WP_133394010.1">
    <property type="nucleotide sequence ID" value="NZ_SMTG01000004.1"/>
</dbReference>
<evidence type="ECO:0000313" key="1">
    <source>
        <dbReference type="EMBL" id="TDK30957.1"/>
    </source>
</evidence>
<dbReference type="AlphaFoldDB" id="A0A4R5U8Y8"/>
<reference evidence="1 2" key="1">
    <citation type="submission" date="2019-03" db="EMBL/GenBank/DDBJ databases">
        <title>Luteimonas zhaokaii sp.nov., isolated from the rectal contents of Plateau pika in Yushu, Qinghai Province, China.</title>
        <authorList>
            <person name="Zhang G."/>
        </authorList>
    </citation>
    <scope>NUCLEOTIDE SEQUENCE [LARGE SCALE GENOMIC DNA]</scope>
    <source>
        <strain evidence="1 2">THG-MD21</strain>
    </source>
</reference>
<comment type="caution">
    <text evidence="1">The sequence shown here is derived from an EMBL/GenBank/DDBJ whole genome shotgun (WGS) entry which is preliminary data.</text>
</comment>
<sequence>MRHFAAYATGGCPIRCLNRSVNAERDIAAIADSVSRLQVRAGDAWIARNAAAIAGRWRPA</sequence>
<protein>
    <submittedName>
        <fullName evidence="1">Uncharacterized protein</fullName>
    </submittedName>
</protein>
<organism evidence="1 2">
    <name type="scientific">Luteimonas terrae</name>
    <dbReference type="NCBI Taxonomy" id="1530191"/>
    <lineage>
        <taxon>Bacteria</taxon>
        <taxon>Pseudomonadati</taxon>
        <taxon>Pseudomonadota</taxon>
        <taxon>Gammaproteobacteria</taxon>
        <taxon>Lysobacterales</taxon>
        <taxon>Lysobacteraceae</taxon>
        <taxon>Luteimonas</taxon>
    </lineage>
</organism>
<keyword evidence="2" id="KW-1185">Reference proteome</keyword>
<dbReference type="Proteomes" id="UP000295543">
    <property type="component" value="Unassembled WGS sequence"/>
</dbReference>
<gene>
    <name evidence="1" type="ORF">E2F49_11515</name>
</gene>